<evidence type="ECO:0008006" key="3">
    <source>
        <dbReference type="Google" id="ProtNLM"/>
    </source>
</evidence>
<feature type="non-terminal residue" evidence="1">
    <location>
        <position position="1"/>
    </location>
</feature>
<evidence type="ECO:0000313" key="2">
    <source>
        <dbReference type="Proteomes" id="UP001151760"/>
    </source>
</evidence>
<dbReference type="EMBL" id="BQNB010011673">
    <property type="protein sequence ID" value="GJS93653.1"/>
    <property type="molecule type" value="Genomic_DNA"/>
</dbReference>
<proteinExistence type="predicted"/>
<reference evidence="1" key="1">
    <citation type="journal article" date="2022" name="Int. J. Mol. Sci.">
        <title>Draft Genome of Tanacetum Coccineum: Genomic Comparison of Closely Related Tanacetum-Family Plants.</title>
        <authorList>
            <person name="Yamashiro T."/>
            <person name="Shiraishi A."/>
            <person name="Nakayama K."/>
            <person name="Satake H."/>
        </authorList>
    </citation>
    <scope>NUCLEOTIDE SEQUENCE</scope>
</reference>
<keyword evidence="2" id="KW-1185">Reference proteome</keyword>
<dbReference type="Proteomes" id="UP001151760">
    <property type="component" value="Unassembled WGS sequence"/>
</dbReference>
<comment type="caution">
    <text evidence="1">The sequence shown here is derived from an EMBL/GenBank/DDBJ whole genome shotgun (WGS) entry which is preliminary data.</text>
</comment>
<name>A0ABQ4ZY28_9ASTR</name>
<reference evidence="1" key="2">
    <citation type="submission" date="2022-01" db="EMBL/GenBank/DDBJ databases">
        <authorList>
            <person name="Yamashiro T."/>
            <person name="Shiraishi A."/>
            <person name="Satake H."/>
            <person name="Nakayama K."/>
        </authorList>
    </citation>
    <scope>NUCLEOTIDE SEQUENCE</scope>
</reference>
<organism evidence="1 2">
    <name type="scientific">Tanacetum coccineum</name>
    <dbReference type="NCBI Taxonomy" id="301880"/>
    <lineage>
        <taxon>Eukaryota</taxon>
        <taxon>Viridiplantae</taxon>
        <taxon>Streptophyta</taxon>
        <taxon>Embryophyta</taxon>
        <taxon>Tracheophyta</taxon>
        <taxon>Spermatophyta</taxon>
        <taxon>Magnoliopsida</taxon>
        <taxon>eudicotyledons</taxon>
        <taxon>Gunneridae</taxon>
        <taxon>Pentapetalae</taxon>
        <taxon>asterids</taxon>
        <taxon>campanulids</taxon>
        <taxon>Asterales</taxon>
        <taxon>Asteraceae</taxon>
        <taxon>Asteroideae</taxon>
        <taxon>Anthemideae</taxon>
        <taxon>Anthemidinae</taxon>
        <taxon>Tanacetum</taxon>
    </lineage>
</organism>
<protein>
    <recommendedName>
        <fullName evidence="3">Protein kinase domain-containing protein</fullName>
    </recommendedName>
</protein>
<sequence length="248" mass="27493">FLIFVGVSELRVERDTYALELLGDQEAKSFEIKGVSSWYDSSGHKIQADECIENDARASCASIKMRGLGDERRSFNGNGVASTFSRVAAIEHNYAWRDVAAGFDMFGVVSDINQLVSSLTKFAQLGSEVESAHGVLRKDLTPHNLLLDRNMLAGLGLARVFTLPFKKYTHETKSGRQNMVTTSKRSNTEHLHASCNFETLWKTHRLPNLDYDVFQVQPHLGARNVRPCLSTNFADAVNGSIVGVTQPV</sequence>
<evidence type="ECO:0000313" key="1">
    <source>
        <dbReference type="EMBL" id="GJS93653.1"/>
    </source>
</evidence>
<accession>A0ABQ4ZY28</accession>
<gene>
    <name evidence="1" type="ORF">Tco_0800621</name>
</gene>